<accession>E6SVG4</accession>
<protein>
    <recommendedName>
        <fullName evidence="4">Lipoprotein</fullName>
    </recommendedName>
</protein>
<keyword evidence="1" id="KW-0732">Signal</keyword>
<organism evidence="2 3">
    <name type="scientific">Bacteroides helcogenes (strain ATCC 35417 / DSM 20613 / JCM 6297 / CCUG 15421 / P 36-108)</name>
    <dbReference type="NCBI Taxonomy" id="693979"/>
    <lineage>
        <taxon>Bacteria</taxon>
        <taxon>Pseudomonadati</taxon>
        <taxon>Bacteroidota</taxon>
        <taxon>Bacteroidia</taxon>
        <taxon>Bacteroidales</taxon>
        <taxon>Bacteroidaceae</taxon>
        <taxon>Bacteroides</taxon>
    </lineage>
</organism>
<evidence type="ECO:0000313" key="3">
    <source>
        <dbReference type="Proteomes" id="UP000008630"/>
    </source>
</evidence>
<sequence length="531" mass="58707">MKNILKYTGAALAAVSLLTACTGAFEDMNTNPKGVTDDELKQDNNFVGMHFLPMMQSIYFNKGNGNWEYQLIQNLNADIFSGYMASGSNFAVSNNNMHYALNHGWNDYCWNYAYNEVMSQNLKAHNKCVADMDTYAHFDAINTIIRVLTMSRLCDQYGPIIYSAYGQSMTGGTYDSGQDAYKQFFTELAAADAALGEALKKSTASFANFDMAYGGDLAKWAKLANSLRLRLAIRIAKYDAAEAKKQAEAVVADANGLIKDNADNFTISSTTYKHPLYAMTNSYHDILLNANVSSILSGYKDARLEKMALPNEAGNLVGIRNGVDHLNDYTGQYKSLNIASMLNVGEYTPVMLFSAAETYFLLAEAALRGWNVGGTAENFYTKGVQTSFEQWGADMGSYLSSSNKPADFVDALVPEYNHAAVETATPNWSDAKTDEERLEKIIVQKWIAVFPEGMNAWAEYRRTGYPKQFPIMRNDSQGDQAIPTELGVRRLTYTESERDNNPTGYAGALQKLGGSDTGATRIFWDVDAPNL</sequence>
<keyword evidence="3" id="KW-1185">Reference proteome</keyword>
<name>E6SVG4_BACT6</name>
<dbReference type="Proteomes" id="UP000008630">
    <property type="component" value="Chromosome"/>
</dbReference>
<dbReference type="eggNOG" id="COG4198">
    <property type="taxonomic scope" value="Bacteria"/>
</dbReference>
<dbReference type="SUPFAM" id="SSF48452">
    <property type="entry name" value="TPR-like"/>
    <property type="match status" value="1"/>
</dbReference>
<dbReference type="OrthoDB" id="1387301at2"/>
<dbReference type="EMBL" id="CP002352">
    <property type="protein sequence ID" value="ADV42474.1"/>
    <property type="molecule type" value="Genomic_DNA"/>
</dbReference>
<dbReference type="PATRIC" id="fig|693979.3.peg.481"/>
<dbReference type="Gene3D" id="1.25.40.390">
    <property type="match status" value="1"/>
</dbReference>
<evidence type="ECO:0008006" key="4">
    <source>
        <dbReference type="Google" id="ProtNLM"/>
    </source>
</evidence>
<dbReference type="RefSeq" id="WP_013546090.1">
    <property type="nucleotide sequence ID" value="NC_014933.1"/>
</dbReference>
<gene>
    <name evidence="2" type="ordered locus">Bache_0448</name>
</gene>
<evidence type="ECO:0000256" key="1">
    <source>
        <dbReference type="SAM" id="SignalP"/>
    </source>
</evidence>
<reference key="1">
    <citation type="submission" date="2010-11" db="EMBL/GenBank/DDBJ databases">
        <title>The complete genome of Bacteroides helcogenes P 36-108.</title>
        <authorList>
            <consortium name="US DOE Joint Genome Institute (JGI-PGF)"/>
            <person name="Lucas S."/>
            <person name="Copeland A."/>
            <person name="Lapidus A."/>
            <person name="Bruce D."/>
            <person name="Goodwin L."/>
            <person name="Pitluck S."/>
            <person name="Kyrpides N."/>
            <person name="Mavromatis K."/>
            <person name="Ivanova N."/>
            <person name="Zeytun A."/>
            <person name="Brettin T."/>
            <person name="Detter J.C."/>
            <person name="Tapia R."/>
            <person name="Han C."/>
            <person name="Land M."/>
            <person name="Hauser L."/>
            <person name="Markowitz V."/>
            <person name="Cheng J.-F."/>
            <person name="Hugenholtz P."/>
            <person name="Woyke T."/>
            <person name="Wu D."/>
            <person name="Gronow S."/>
            <person name="Wellnitz S."/>
            <person name="Brambilla E."/>
            <person name="Klenk H.-P."/>
            <person name="Eisen J.A."/>
        </authorList>
    </citation>
    <scope>NUCLEOTIDE SEQUENCE</scope>
    <source>
        <strain>P 36-108</strain>
    </source>
</reference>
<dbReference type="HOGENOM" id="CLU_025928_2_0_10"/>
<dbReference type="InterPro" id="IPR011990">
    <property type="entry name" value="TPR-like_helical_dom_sf"/>
</dbReference>
<dbReference type="AlphaFoldDB" id="E6SVG4"/>
<reference evidence="2 3" key="2">
    <citation type="journal article" date="2011" name="Stand. Genomic Sci.">
        <title>Complete genome sequence of Bacteroides helcogenes type strain (P 36-108).</title>
        <authorList>
            <person name="Pati A."/>
            <person name="Gronow S."/>
            <person name="Zeytun A."/>
            <person name="Lapidus A."/>
            <person name="Nolan M."/>
            <person name="Hammon N."/>
            <person name="Deshpande S."/>
            <person name="Cheng J.F."/>
            <person name="Tapia R."/>
            <person name="Han C."/>
            <person name="Goodwin L."/>
            <person name="Pitluck S."/>
            <person name="Liolios K."/>
            <person name="Pagani I."/>
            <person name="Ivanova N."/>
            <person name="Mavromatis K."/>
            <person name="Chen A."/>
            <person name="Palaniappan K."/>
            <person name="Land M."/>
            <person name="Hauser L."/>
            <person name="Chang Y.J."/>
            <person name="Jeffries C.D."/>
            <person name="Detter J.C."/>
            <person name="Brambilla E."/>
            <person name="Rohde M."/>
            <person name="Goker M."/>
            <person name="Woyke T."/>
            <person name="Bristow J."/>
            <person name="Eisen J.A."/>
            <person name="Markowitz V."/>
            <person name="Hugenholtz P."/>
            <person name="Kyrpides N.C."/>
            <person name="Klenk H.P."/>
            <person name="Lucas S."/>
        </authorList>
    </citation>
    <scope>NUCLEOTIDE SEQUENCE [LARGE SCALE GENOMIC DNA]</scope>
    <source>
        <strain evidence="3">ATCC 35417 / DSM 20613 / JCM 6297 / CCUG 15421 / P 36-108</strain>
    </source>
</reference>
<dbReference type="PROSITE" id="PS51257">
    <property type="entry name" value="PROKAR_LIPOPROTEIN"/>
    <property type="match status" value="1"/>
</dbReference>
<feature type="chain" id="PRO_5003211134" description="Lipoprotein" evidence="1">
    <location>
        <begin position="27"/>
        <end position="531"/>
    </location>
</feature>
<proteinExistence type="predicted"/>
<dbReference type="InterPro" id="IPR024302">
    <property type="entry name" value="SusD-like"/>
</dbReference>
<evidence type="ECO:0000313" key="2">
    <source>
        <dbReference type="EMBL" id="ADV42474.1"/>
    </source>
</evidence>
<feature type="signal peptide" evidence="1">
    <location>
        <begin position="1"/>
        <end position="26"/>
    </location>
</feature>
<dbReference type="STRING" id="693979.Bache_0448"/>
<dbReference type="KEGG" id="bhl:Bache_0448"/>
<dbReference type="Pfam" id="PF12741">
    <property type="entry name" value="SusD-like"/>
    <property type="match status" value="1"/>
</dbReference>